<dbReference type="InterPro" id="IPR007652">
    <property type="entry name" value="A1-4-GlycosylTfrase_dom"/>
</dbReference>
<comment type="subcellular location">
    <subcellularLocation>
        <location evidence="1">Golgi apparatus membrane</location>
        <topology evidence="1">Single-pass type II membrane protein</topology>
    </subcellularLocation>
</comment>
<keyword evidence="4" id="KW-0808">Transferase</keyword>
<dbReference type="InterPro" id="IPR029044">
    <property type="entry name" value="Nucleotide-diphossugar_trans"/>
</dbReference>
<dbReference type="InterPro" id="IPR007577">
    <property type="entry name" value="GlycoTrfase_DXD_sugar-bd_CS"/>
</dbReference>
<evidence type="ECO:0000313" key="8">
    <source>
        <dbReference type="EMBL" id="AEO35813.1"/>
    </source>
</evidence>
<dbReference type="GO" id="GO:0000139">
    <property type="term" value="C:Golgi membrane"/>
    <property type="evidence" value="ECO:0007669"/>
    <property type="project" value="UniProtKB-SubCell"/>
</dbReference>
<comment type="similarity">
    <text evidence="2">Belongs to the glycosyltransferase 32 family.</text>
</comment>
<dbReference type="Gene3D" id="3.90.550.20">
    <property type="match status" value="1"/>
</dbReference>
<dbReference type="AlphaFoldDB" id="G3MQP5"/>
<keyword evidence="5" id="KW-0333">Golgi apparatus</keyword>
<keyword evidence="3" id="KW-0328">Glycosyltransferase</keyword>
<dbReference type="GO" id="GO:0006688">
    <property type="term" value="P:glycosphingolipid biosynthetic process"/>
    <property type="evidence" value="ECO:0007669"/>
    <property type="project" value="TreeGrafter"/>
</dbReference>
<evidence type="ECO:0000256" key="5">
    <source>
        <dbReference type="ARBA" id="ARBA00023034"/>
    </source>
</evidence>
<evidence type="ECO:0000256" key="3">
    <source>
        <dbReference type="ARBA" id="ARBA00022676"/>
    </source>
</evidence>
<dbReference type="SUPFAM" id="SSF53448">
    <property type="entry name" value="Nucleotide-diphospho-sugar transferases"/>
    <property type="match status" value="1"/>
</dbReference>
<dbReference type="EMBL" id="JO844196">
    <property type="protein sequence ID" value="AEO35813.1"/>
    <property type="molecule type" value="mRNA"/>
</dbReference>
<dbReference type="GO" id="GO:0016758">
    <property type="term" value="F:hexosyltransferase activity"/>
    <property type="evidence" value="ECO:0007669"/>
    <property type="project" value="TreeGrafter"/>
</dbReference>
<name>G3MQP5_AMBMU</name>
<dbReference type="PANTHER" id="PTHR12042:SF21">
    <property type="entry name" value="ALPHA1,4-GALACTOSYLTRANSFERASE 1-RELATED"/>
    <property type="match status" value="1"/>
</dbReference>
<reference evidence="8" key="1">
    <citation type="journal article" date="2011" name="PLoS ONE">
        <title>A deep insight into the sialotranscriptome of the gulf coast tick, Amblyomma maculatum.</title>
        <authorList>
            <person name="Karim S."/>
            <person name="Singh P."/>
            <person name="Ribeiro J.M."/>
        </authorList>
    </citation>
    <scope>NUCLEOTIDE SEQUENCE</scope>
    <source>
        <tissue evidence="8">Salivary gland</tissue>
    </source>
</reference>
<dbReference type="Pfam" id="PF04572">
    <property type="entry name" value="Gb3_synth"/>
    <property type="match status" value="1"/>
</dbReference>
<evidence type="ECO:0000256" key="1">
    <source>
        <dbReference type="ARBA" id="ARBA00004323"/>
    </source>
</evidence>
<dbReference type="PANTHER" id="PTHR12042">
    <property type="entry name" value="LACTOSYLCERAMIDE 4-ALPHA-GALACTOSYLTRANSFERASE ALPHA- 1,4-GALACTOSYLTRANSFERASE"/>
    <property type="match status" value="1"/>
</dbReference>
<evidence type="ECO:0000256" key="2">
    <source>
        <dbReference type="ARBA" id="ARBA00009003"/>
    </source>
</evidence>
<protein>
    <recommendedName>
        <fullName evidence="7">Alpha 1,4-glycosyltransferase domain-containing protein</fullName>
    </recommendedName>
</protein>
<feature type="domain" description="Alpha 1,4-glycosyltransferase" evidence="7">
    <location>
        <begin position="237"/>
        <end position="355"/>
    </location>
</feature>
<evidence type="ECO:0000259" key="7">
    <source>
        <dbReference type="Pfam" id="PF04572"/>
    </source>
</evidence>
<proteinExistence type="evidence at transcript level"/>
<sequence>MRLDNRTYCLPALHTAKSNTLHVSPEQVRQILRAPPRWCSGKTSDCCAGAPGLNPDHGWRRPSLTRIQDAKSCRCLCNVSSQQEQEIPSGQTLPKIWFVESSLRNETCLNEREACSVESAALRNPTLTVNLLITGSMANNCSTIRTLSILPNFRATIIDVRTEFQGTPLEPWYKAGTWKTAKNKVADMSDALRWLILWKRGGIYLDLDVIVLKPLKDLKNGGAFEPSGFPGTAAMFFEKQHPFLGAVHEACIREYNNTAWGSCGPTVFNNVYKRWTTGSSSPVRILPTESFYTINYGYWHMFFSTKHTAEVLHAVRNSFGVHVWNKMSRKGSVQVGSGTAYDILARFNCPLIYESMVSRKWSEILTQASLEVGKRGPRFWNC</sequence>
<accession>G3MQP5</accession>
<evidence type="ECO:0000256" key="6">
    <source>
        <dbReference type="ARBA" id="ARBA00023136"/>
    </source>
</evidence>
<dbReference type="InterPro" id="IPR051981">
    <property type="entry name" value="Glycosyltransf_32"/>
</dbReference>
<keyword evidence="6" id="KW-0472">Membrane</keyword>
<organism evidence="8">
    <name type="scientific">Amblyomma maculatum</name>
    <name type="common">Gulf Coast tick</name>
    <dbReference type="NCBI Taxonomy" id="34609"/>
    <lineage>
        <taxon>Eukaryota</taxon>
        <taxon>Metazoa</taxon>
        <taxon>Ecdysozoa</taxon>
        <taxon>Arthropoda</taxon>
        <taxon>Chelicerata</taxon>
        <taxon>Arachnida</taxon>
        <taxon>Acari</taxon>
        <taxon>Parasitiformes</taxon>
        <taxon>Ixodida</taxon>
        <taxon>Ixodoidea</taxon>
        <taxon>Ixodidae</taxon>
        <taxon>Amblyomminae</taxon>
        <taxon>Amblyomma</taxon>
    </lineage>
</organism>
<evidence type="ECO:0000256" key="4">
    <source>
        <dbReference type="ARBA" id="ARBA00022679"/>
    </source>
</evidence>
<dbReference type="Pfam" id="PF04488">
    <property type="entry name" value="Gly_transf_sug"/>
    <property type="match status" value="1"/>
</dbReference>